<dbReference type="AlphaFoldDB" id="A0A9X2D927"/>
<dbReference type="InterPro" id="IPR013216">
    <property type="entry name" value="Methyltransf_11"/>
</dbReference>
<dbReference type="CDD" id="cd02440">
    <property type="entry name" value="AdoMet_MTases"/>
    <property type="match status" value="1"/>
</dbReference>
<keyword evidence="2" id="KW-0808">Transferase</keyword>
<gene>
    <name evidence="2" type="ORF">M8330_13420</name>
</gene>
<dbReference type="InterPro" id="IPR029063">
    <property type="entry name" value="SAM-dependent_MTases_sf"/>
</dbReference>
<dbReference type="GO" id="GO:0008757">
    <property type="term" value="F:S-adenosylmethionine-dependent methyltransferase activity"/>
    <property type="evidence" value="ECO:0007669"/>
    <property type="project" value="InterPro"/>
</dbReference>
<evidence type="ECO:0000313" key="2">
    <source>
        <dbReference type="EMBL" id="MCM0621289.1"/>
    </source>
</evidence>
<dbReference type="RefSeq" id="WP_250827746.1">
    <property type="nucleotide sequence ID" value="NZ_JAMOIL010000016.1"/>
</dbReference>
<sequence length="277" mass="29757">MDDLPEYARVNRDSWDDRAAAHAASPDYALDRLLADPTAVSDVVAFDRARLGDLTGLRGVHLQCHIGTDTLSLHRLGARMTGLDLSGASLAQARDLAARAGAEIEYVESEVHAAGAVLEPASFDLVYTGIGALCWLPDVAAWARVVAGLLAPGGRLFLREGHPMLWALDDERADDLLVARYPYFETAEPLVFSDAGTYVETDHVFTASTTHEWNHGLGEIVQGLLDAGLTLTSLAEHDSVPWNALPGAMEPVGGGEFALREGRDRLAASYTLTAVKR</sequence>
<keyword evidence="3" id="KW-1185">Reference proteome</keyword>
<protein>
    <submittedName>
        <fullName evidence="2">Class I SAM-dependent methyltransferase</fullName>
    </submittedName>
</protein>
<dbReference type="Proteomes" id="UP001139485">
    <property type="component" value="Unassembled WGS sequence"/>
</dbReference>
<reference evidence="2" key="1">
    <citation type="submission" date="2022-05" db="EMBL/GenBank/DDBJ databases">
        <authorList>
            <person name="Tuo L."/>
        </authorList>
    </citation>
    <scope>NUCLEOTIDE SEQUENCE</scope>
    <source>
        <strain evidence="2">BSK12Z-4</strain>
    </source>
</reference>
<dbReference type="SUPFAM" id="SSF53335">
    <property type="entry name" value="S-adenosyl-L-methionine-dependent methyltransferases"/>
    <property type="match status" value="1"/>
</dbReference>
<dbReference type="Gene3D" id="3.40.50.150">
    <property type="entry name" value="Vaccinia Virus protein VP39"/>
    <property type="match status" value="1"/>
</dbReference>
<evidence type="ECO:0000259" key="1">
    <source>
        <dbReference type="Pfam" id="PF08241"/>
    </source>
</evidence>
<name>A0A9X2D927_9ACTN</name>
<keyword evidence="2" id="KW-0489">Methyltransferase</keyword>
<feature type="domain" description="Methyltransferase type 11" evidence="1">
    <location>
        <begin position="64"/>
        <end position="158"/>
    </location>
</feature>
<organism evidence="2 3">
    <name type="scientific">Nocardioides bruguierae</name>
    <dbReference type="NCBI Taxonomy" id="2945102"/>
    <lineage>
        <taxon>Bacteria</taxon>
        <taxon>Bacillati</taxon>
        <taxon>Actinomycetota</taxon>
        <taxon>Actinomycetes</taxon>
        <taxon>Propionibacteriales</taxon>
        <taxon>Nocardioidaceae</taxon>
        <taxon>Nocardioides</taxon>
    </lineage>
</organism>
<accession>A0A9X2D927</accession>
<dbReference type="EMBL" id="JAMOIL010000016">
    <property type="protein sequence ID" value="MCM0621289.1"/>
    <property type="molecule type" value="Genomic_DNA"/>
</dbReference>
<comment type="caution">
    <text evidence="2">The sequence shown here is derived from an EMBL/GenBank/DDBJ whole genome shotgun (WGS) entry which is preliminary data.</text>
</comment>
<dbReference type="GO" id="GO:0032259">
    <property type="term" value="P:methylation"/>
    <property type="evidence" value="ECO:0007669"/>
    <property type="project" value="UniProtKB-KW"/>
</dbReference>
<evidence type="ECO:0000313" key="3">
    <source>
        <dbReference type="Proteomes" id="UP001139485"/>
    </source>
</evidence>
<proteinExistence type="predicted"/>
<dbReference type="Pfam" id="PF08241">
    <property type="entry name" value="Methyltransf_11"/>
    <property type="match status" value="1"/>
</dbReference>